<evidence type="ECO:0000256" key="1">
    <source>
        <dbReference type="SAM" id="MobiDB-lite"/>
    </source>
</evidence>
<sequence>MQWPQSEVVLFGDFNCVQSPHLDRLGGLRSGRPESPELETLLQALGLEDAQTLAASAMEDEVPEPVDYYTFWNARSASRIDRFYVGTSWTAVVQQVQVQLPVFHSDHQQIILHVAVDASASPRRALSGVNTSGGRTGSQHEDMGQSGPRLRLKYPSNNEKGNAEGTSIPTENPGSGPHAPADAKEFHTDN</sequence>
<evidence type="ECO:0000313" key="2">
    <source>
        <dbReference type="EMBL" id="CAI5722812.1"/>
    </source>
</evidence>
<feature type="compositionally biased region" description="Polar residues" evidence="1">
    <location>
        <begin position="155"/>
        <end position="173"/>
    </location>
</feature>
<dbReference type="EMBL" id="CANTFK010000673">
    <property type="protein sequence ID" value="CAI5722812.1"/>
    <property type="molecule type" value="Genomic_DNA"/>
</dbReference>
<dbReference type="SUPFAM" id="SSF56219">
    <property type="entry name" value="DNase I-like"/>
    <property type="match status" value="1"/>
</dbReference>
<feature type="region of interest" description="Disordered" evidence="1">
    <location>
        <begin position="124"/>
        <end position="190"/>
    </location>
</feature>
<dbReference type="Proteomes" id="UP001159659">
    <property type="component" value="Unassembled WGS sequence"/>
</dbReference>
<accession>A0AAV0TJ44</accession>
<proteinExistence type="predicted"/>
<dbReference type="Gene3D" id="3.60.10.10">
    <property type="entry name" value="Endonuclease/exonuclease/phosphatase"/>
    <property type="match status" value="1"/>
</dbReference>
<evidence type="ECO:0008006" key="4">
    <source>
        <dbReference type="Google" id="ProtNLM"/>
    </source>
</evidence>
<evidence type="ECO:0000313" key="3">
    <source>
        <dbReference type="Proteomes" id="UP001159659"/>
    </source>
</evidence>
<gene>
    <name evidence="2" type="ORF">PFR002_LOCUS4521</name>
</gene>
<dbReference type="InterPro" id="IPR036691">
    <property type="entry name" value="Endo/exonu/phosph_ase_sf"/>
</dbReference>
<protein>
    <recommendedName>
        <fullName evidence="4">Endonuclease/exonuclease/phosphatase domain-containing protein</fullName>
    </recommendedName>
</protein>
<organism evidence="2 3">
    <name type="scientific">Peronospora farinosa</name>
    <dbReference type="NCBI Taxonomy" id="134698"/>
    <lineage>
        <taxon>Eukaryota</taxon>
        <taxon>Sar</taxon>
        <taxon>Stramenopiles</taxon>
        <taxon>Oomycota</taxon>
        <taxon>Peronosporomycetes</taxon>
        <taxon>Peronosporales</taxon>
        <taxon>Peronosporaceae</taxon>
        <taxon>Peronospora</taxon>
    </lineage>
</organism>
<dbReference type="AlphaFoldDB" id="A0AAV0TJ44"/>
<comment type="caution">
    <text evidence="2">The sequence shown here is derived from an EMBL/GenBank/DDBJ whole genome shotgun (WGS) entry which is preliminary data.</text>
</comment>
<feature type="compositionally biased region" description="Basic and acidic residues" evidence="1">
    <location>
        <begin position="181"/>
        <end position="190"/>
    </location>
</feature>
<reference evidence="2" key="1">
    <citation type="submission" date="2022-12" db="EMBL/GenBank/DDBJ databases">
        <authorList>
            <person name="Webb A."/>
        </authorList>
    </citation>
    <scope>NUCLEOTIDE SEQUENCE</scope>
    <source>
        <strain evidence="2">Pf2</strain>
    </source>
</reference>
<name>A0AAV0TJ44_9STRA</name>